<keyword evidence="2" id="KW-1185">Reference proteome</keyword>
<protein>
    <submittedName>
        <fullName evidence="1">Uncharacterized protein</fullName>
    </submittedName>
</protein>
<comment type="caution">
    <text evidence="1">The sequence shown here is derived from an EMBL/GenBank/DDBJ whole genome shotgun (WGS) entry which is preliminary data.</text>
</comment>
<evidence type="ECO:0000313" key="1">
    <source>
        <dbReference type="EMBL" id="KAI9920922.1"/>
    </source>
</evidence>
<proteinExistence type="predicted"/>
<accession>A0ACC0WRC8</accession>
<evidence type="ECO:0000313" key="2">
    <source>
        <dbReference type="Proteomes" id="UP001163321"/>
    </source>
</evidence>
<reference evidence="1 2" key="1">
    <citation type="journal article" date="2022" name="bioRxiv">
        <title>The genome of the oomycete Peronosclerospora sorghi, a cosmopolitan pathogen of maize and sorghum, is inflated with dispersed pseudogenes.</title>
        <authorList>
            <person name="Fletcher K."/>
            <person name="Martin F."/>
            <person name="Isakeit T."/>
            <person name="Cavanaugh K."/>
            <person name="Magill C."/>
            <person name="Michelmore R."/>
        </authorList>
    </citation>
    <scope>NUCLEOTIDE SEQUENCE [LARGE SCALE GENOMIC DNA]</scope>
    <source>
        <strain evidence="1">P6</strain>
    </source>
</reference>
<sequence length="160" mass="18305">MQQLLLVRLHSTQLRKAGIMEDENIDSDVEAASSRSDLDQVKSIGAHASIKKVLKSLSINKRRRGLQTTNIKKTDIKELRENYKSTQAFETIDRNTQIFKLLTNIRKVNDVFHKPFPQFWKYGSCDDIIDKNTQSRLSRGSGLLGRIPTSKSRYALLISK</sequence>
<organism evidence="1 2">
    <name type="scientific">Peronosclerospora sorghi</name>
    <dbReference type="NCBI Taxonomy" id="230839"/>
    <lineage>
        <taxon>Eukaryota</taxon>
        <taxon>Sar</taxon>
        <taxon>Stramenopiles</taxon>
        <taxon>Oomycota</taxon>
        <taxon>Peronosporomycetes</taxon>
        <taxon>Peronosporales</taxon>
        <taxon>Peronosporaceae</taxon>
        <taxon>Peronosclerospora</taxon>
    </lineage>
</organism>
<dbReference type="EMBL" id="CM047580">
    <property type="protein sequence ID" value="KAI9920922.1"/>
    <property type="molecule type" value="Genomic_DNA"/>
</dbReference>
<name>A0ACC0WRC8_9STRA</name>
<dbReference type="Proteomes" id="UP001163321">
    <property type="component" value="Chromosome 1"/>
</dbReference>
<gene>
    <name evidence="1" type="ORF">PsorP6_000617</name>
</gene>